<comment type="function">
    <text evidence="4">Component of the eukaryotic translation initiation factor 3 (eIF-3) complex, which is involved in protein synthesis of a specialized repertoire of mRNAs and, together with other initiation factors, stimulates binding of mRNA and methionyl-tRNAi to the 40S ribosome. The eIF-3 complex specifically targets and initiates translation of a subset of mRNAs involved in cell proliferation.</text>
</comment>
<dbReference type="GO" id="GO:0016282">
    <property type="term" value="C:eukaryotic 43S preinitiation complex"/>
    <property type="evidence" value="ECO:0007669"/>
    <property type="project" value="UniProtKB-UniRule"/>
</dbReference>
<dbReference type="GO" id="GO:0033290">
    <property type="term" value="C:eukaryotic 48S preinitiation complex"/>
    <property type="evidence" value="ECO:0007669"/>
    <property type="project" value="UniProtKB-UniRule"/>
</dbReference>
<dbReference type="InterPro" id="IPR019010">
    <property type="entry name" value="eIF3e_N"/>
</dbReference>
<dbReference type="SMART" id="SM01186">
    <property type="entry name" value="eIF3_N"/>
    <property type="match status" value="1"/>
</dbReference>
<comment type="caution">
    <text evidence="8">The sequence shown here is derived from an EMBL/GenBank/DDBJ whole genome shotgun (WGS) entry which is preliminary data.</text>
</comment>
<keyword evidence="3 4" id="KW-0648">Protein biosynthesis</keyword>
<dbReference type="InterPro" id="IPR000717">
    <property type="entry name" value="PCI_dom"/>
</dbReference>
<dbReference type="SUPFAM" id="SSF46785">
    <property type="entry name" value="Winged helix' DNA-binding domain"/>
    <property type="match status" value="1"/>
</dbReference>
<protein>
    <recommendedName>
        <fullName evidence="4 5">Eukaryotic translation initiation factor 3 subunit E</fullName>
        <shortName evidence="4">eIF3e</shortName>
    </recommendedName>
    <alternativeName>
        <fullName evidence="4">Eukaryotic translation initiation factor 3 subunit 6</fullName>
    </alternativeName>
</protein>
<evidence type="ECO:0000256" key="1">
    <source>
        <dbReference type="ARBA" id="ARBA00022490"/>
    </source>
</evidence>
<keyword evidence="1 4" id="KW-0963">Cytoplasm</keyword>
<dbReference type="CDD" id="cd21378">
    <property type="entry name" value="eIF3E"/>
    <property type="match status" value="1"/>
</dbReference>
<evidence type="ECO:0000256" key="4">
    <source>
        <dbReference type="HAMAP-Rule" id="MF_03004"/>
    </source>
</evidence>
<dbReference type="GO" id="GO:0001732">
    <property type="term" value="P:formation of cytoplasmic translation initiation complex"/>
    <property type="evidence" value="ECO:0007669"/>
    <property type="project" value="UniProtKB-UniRule"/>
</dbReference>
<gene>
    <name evidence="8" type="ORF">GpartN1_g2272.t1</name>
</gene>
<feature type="domain" description="PCI" evidence="7">
    <location>
        <begin position="219"/>
        <end position="392"/>
    </location>
</feature>
<comment type="subunit">
    <text evidence="4 5">Component of the eukaryotic translation initiation factor 3 (eIF-3) complex.</text>
</comment>
<dbReference type="Pfam" id="PF09440">
    <property type="entry name" value="eIF3_N"/>
    <property type="match status" value="1"/>
</dbReference>
<organism evidence="8 9">
    <name type="scientific">Galdieria partita</name>
    <dbReference type="NCBI Taxonomy" id="83374"/>
    <lineage>
        <taxon>Eukaryota</taxon>
        <taxon>Rhodophyta</taxon>
        <taxon>Bangiophyceae</taxon>
        <taxon>Galdieriales</taxon>
        <taxon>Galdieriaceae</taxon>
        <taxon>Galdieria</taxon>
    </lineage>
</organism>
<dbReference type="AlphaFoldDB" id="A0A9C7UPE3"/>
<dbReference type="InterPro" id="IPR016650">
    <property type="entry name" value="eIF3e"/>
</dbReference>
<dbReference type="InterPro" id="IPR036390">
    <property type="entry name" value="WH_DNA-bd_sf"/>
</dbReference>
<proteinExistence type="inferred from homology"/>
<dbReference type="SMART" id="SM00088">
    <property type="entry name" value="PINT"/>
    <property type="match status" value="1"/>
</dbReference>
<accession>A0A9C7UPE3</accession>
<evidence type="ECO:0000256" key="6">
    <source>
        <dbReference type="SAM" id="MobiDB-lite"/>
    </source>
</evidence>
<dbReference type="PANTHER" id="PTHR10317">
    <property type="entry name" value="EUKARYOTIC TRANSLATION INITIATION FACTOR 3 SUBUNIT E"/>
    <property type="match status" value="1"/>
</dbReference>
<evidence type="ECO:0000256" key="3">
    <source>
        <dbReference type="ARBA" id="ARBA00022917"/>
    </source>
</evidence>
<comment type="subcellular location">
    <subcellularLocation>
        <location evidence="4 5">Cytoplasm</location>
    </subcellularLocation>
</comment>
<keyword evidence="2 4" id="KW-0396">Initiation factor</keyword>
<name>A0A9C7UPE3_9RHOD</name>
<evidence type="ECO:0000256" key="5">
    <source>
        <dbReference type="PIRNR" id="PIRNR016255"/>
    </source>
</evidence>
<dbReference type="Pfam" id="PF01399">
    <property type="entry name" value="PCI"/>
    <property type="match status" value="1"/>
</dbReference>
<evidence type="ECO:0000313" key="8">
    <source>
        <dbReference type="EMBL" id="GJQ10481.1"/>
    </source>
</evidence>
<keyword evidence="9" id="KW-1185">Reference proteome</keyword>
<reference evidence="8" key="2">
    <citation type="submission" date="2022-01" db="EMBL/GenBank/DDBJ databases">
        <authorList>
            <person name="Hirooka S."/>
            <person name="Miyagishima S.Y."/>
        </authorList>
    </citation>
    <scope>NUCLEOTIDE SEQUENCE</scope>
    <source>
        <strain evidence="8">NBRC 102759</strain>
    </source>
</reference>
<dbReference type="Proteomes" id="UP001061958">
    <property type="component" value="Unassembled WGS sequence"/>
</dbReference>
<dbReference type="PROSITE" id="PS50250">
    <property type="entry name" value="PCI"/>
    <property type="match status" value="1"/>
</dbReference>
<dbReference type="EMBL" id="BQMJ01000016">
    <property type="protein sequence ID" value="GJQ10481.1"/>
    <property type="molecule type" value="Genomic_DNA"/>
</dbReference>
<dbReference type="PIRSF" id="PIRSF016255">
    <property type="entry name" value="eIF3e_su6"/>
    <property type="match status" value="1"/>
</dbReference>
<dbReference type="GO" id="GO:0003743">
    <property type="term" value="F:translation initiation factor activity"/>
    <property type="evidence" value="ECO:0007669"/>
    <property type="project" value="UniProtKB-UniRule"/>
</dbReference>
<evidence type="ECO:0000256" key="2">
    <source>
        <dbReference type="ARBA" id="ARBA00022540"/>
    </source>
</evidence>
<feature type="region of interest" description="Disordered" evidence="6">
    <location>
        <begin position="427"/>
        <end position="455"/>
    </location>
</feature>
<dbReference type="OrthoDB" id="417252at2759"/>
<comment type="similarity">
    <text evidence="4 5">Belongs to the eIF-3 subunit E family.</text>
</comment>
<dbReference type="HAMAP" id="MF_03004">
    <property type="entry name" value="eIF3e"/>
    <property type="match status" value="1"/>
</dbReference>
<sequence>MEYDLTKYIGEHLDRHMVFPLLEFLHAQGIYDEQEILKEKYELLQRTNMIDFAADVYRQLTGNDPPRELMERRDKVVFALKTLSLECERILRIIEDEDWVNKLKEERNFHLNFLQEHYGVTTEDLEALFDYARFQYDCGNYAATCKYLSNYLQLQTQSERHLSALWGKLASDILMQEWDAALEDMMQLRDAIDSQGRFSLNPLQQLQHRTWLIHWSLFVFFNHPTGRNGIIDLFFQDKYLNTIQTNCPHILRYLSSAVITNTKRRHMLKELVKIVQQESHAYHDPITEFVECLYVKYDFEGAQDLLQKCETTLKHDFFLIGTLDEFVENARLFVFEIYCRIHQVIDLNMLAAKLNMDRESAERWIVNLIRNARLDAKVDSQASQVIMGVKTPSVYEQIVDSTKGLIIRTQVLGQNIQIPVDLEDSSSTITRGRADKTEPSWDKRMGPSRRNLMIS</sequence>
<evidence type="ECO:0000313" key="9">
    <source>
        <dbReference type="Proteomes" id="UP001061958"/>
    </source>
</evidence>
<dbReference type="GO" id="GO:0071540">
    <property type="term" value="C:eukaryotic translation initiation factor 3 complex, eIF3e"/>
    <property type="evidence" value="ECO:0007669"/>
    <property type="project" value="UniProtKB-UniRule"/>
</dbReference>
<evidence type="ECO:0000259" key="7">
    <source>
        <dbReference type="PROSITE" id="PS50250"/>
    </source>
</evidence>
<feature type="compositionally biased region" description="Basic and acidic residues" evidence="6">
    <location>
        <begin position="432"/>
        <end position="445"/>
    </location>
</feature>
<reference evidence="8" key="1">
    <citation type="journal article" date="2022" name="Proc. Natl. Acad. Sci. U.S.A.">
        <title>Life cycle and functional genomics of the unicellular red alga Galdieria for elucidating algal and plant evolution and industrial use.</title>
        <authorList>
            <person name="Hirooka S."/>
            <person name="Itabashi T."/>
            <person name="Ichinose T.M."/>
            <person name="Onuma R."/>
            <person name="Fujiwara T."/>
            <person name="Yamashita S."/>
            <person name="Jong L.W."/>
            <person name="Tomita R."/>
            <person name="Iwane A.H."/>
            <person name="Miyagishima S.Y."/>
        </authorList>
    </citation>
    <scope>NUCLEOTIDE SEQUENCE</scope>
    <source>
        <strain evidence="8">NBRC 102759</strain>
    </source>
</reference>